<feature type="region of interest" description="Disordered" evidence="7">
    <location>
        <begin position="546"/>
        <end position="566"/>
    </location>
</feature>
<comment type="pathway">
    <text evidence="1">Protein modification; protein ubiquitination.</text>
</comment>
<dbReference type="GO" id="GO:0005634">
    <property type="term" value="C:nucleus"/>
    <property type="evidence" value="ECO:0007669"/>
    <property type="project" value="TreeGrafter"/>
</dbReference>
<comment type="caution">
    <text evidence="8">The sequence shown here is derived from an EMBL/GenBank/DDBJ whole genome shotgun (WGS) entry which is preliminary data.</text>
</comment>
<feature type="repeat" description="WD" evidence="6">
    <location>
        <begin position="132"/>
        <end position="168"/>
    </location>
</feature>
<dbReference type="PANTHER" id="PTHR22852">
    <property type="entry name" value="LETHAL 2 DENTICLELESS PROTEIN RETINOIC ACID-REGULATED NUCLEAR MATRIX-ASSOCIATED PROTEIN"/>
    <property type="match status" value="1"/>
</dbReference>
<feature type="repeat" description="WD" evidence="6">
    <location>
        <begin position="88"/>
        <end position="129"/>
    </location>
</feature>
<dbReference type="GO" id="GO:0007095">
    <property type="term" value="P:mitotic G2 DNA damage checkpoint signaling"/>
    <property type="evidence" value="ECO:0007669"/>
    <property type="project" value="TreeGrafter"/>
</dbReference>
<dbReference type="EMBL" id="JABDTM020028595">
    <property type="protein sequence ID" value="KAH0808690.1"/>
    <property type="molecule type" value="Genomic_DNA"/>
</dbReference>
<dbReference type="PROSITE" id="PS50082">
    <property type="entry name" value="WD_REPEATS_2"/>
    <property type="match status" value="5"/>
</dbReference>
<dbReference type="SUPFAM" id="SSF50978">
    <property type="entry name" value="WD40 repeat-like"/>
    <property type="match status" value="1"/>
</dbReference>
<name>A0A8J6GYX8_TENMO</name>
<dbReference type="InterPro" id="IPR036322">
    <property type="entry name" value="WD40_repeat_dom_sf"/>
</dbReference>
<dbReference type="PROSITE" id="PS00678">
    <property type="entry name" value="WD_REPEATS_1"/>
    <property type="match status" value="1"/>
</dbReference>
<feature type="region of interest" description="Disordered" evidence="7">
    <location>
        <begin position="473"/>
        <end position="504"/>
    </location>
</feature>
<dbReference type="InterPro" id="IPR015943">
    <property type="entry name" value="WD40/YVTN_repeat-like_dom_sf"/>
</dbReference>
<dbReference type="AlphaFoldDB" id="A0A8J6GYX8"/>
<organism evidence="8 9">
    <name type="scientific">Tenebrio molitor</name>
    <name type="common">Yellow mealworm beetle</name>
    <dbReference type="NCBI Taxonomy" id="7067"/>
    <lineage>
        <taxon>Eukaryota</taxon>
        <taxon>Metazoa</taxon>
        <taxon>Ecdysozoa</taxon>
        <taxon>Arthropoda</taxon>
        <taxon>Hexapoda</taxon>
        <taxon>Insecta</taxon>
        <taxon>Pterygota</taxon>
        <taxon>Neoptera</taxon>
        <taxon>Endopterygota</taxon>
        <taxon>Coleoptera</taxon>
        <taxon>Polyphaga</taxon>
        <taxon>Cucujiformia</taxon>
        <taxon>Tenebrionidae</taxon>
        <taxon>Tenebrio</taxon>
    </lineage>
</organism>
<accession>A0A8J6GYX8</accession>
<evidence type="ECO:0008006" key="10">
    <source>
        <dbReference type="Google" id="ProtNLM"/>
    </source>
</evidence>
<keyword evidence="2 6" id="KW-0853">WD repeat</keyword>
<dbReference type="CDD" id="cd00200">
    <property type="entry name" value="WD40"/>
    <property type="match status" value="1"/>
</dbReference>
<feature type="compositionally biased region" description="Polar residues" evidence="7">
    <location>
        <begin position="475"/>
        <end position="486"/>
    </location>
</feature>
<keyword evidence="3" id="KW-0677">Repeat</keyword>
<dbReference type="SMART" id="SM00320">
    <property type="entry name" value="WD40"/>
    <property type="match status" value="5"/>
</dbReference>
<feature type="repeat" description="WD" evidence="6">
    <location>
        <begin position="303"/>
        <end position="346"/>
    </location>
</feature>
<evidence type="ECO:0000256" key="4">
    <source>
        <dbReference type="ARBA" id="ARBA00022786"/>
    </source>
</evidence>
<evidence type="ECO:0000256" key="3">
    <source>
        <dbReference type="ARBA" id="ARBA00022737"/>
    </source>
</evidence>
<gene>
    <name evidence="8" type="ORF">GEV33_014105</name>
</gene>
<evidence type="ECO:0000256" key="7">
    <source>
        <dbReference type="SAM" id="MobiDB-lite"/>
    </source>
</evidence>
<feature type="compositionally biased region" description="Low complexity" evidence="7">
    <location>
        <begin position="591"/>
        <end position="602"/>
    </location>
</feature>
<evidence type="ECO:0000313" key="9">
    <source>
        <dbReference type="Proteomes" id="UP000719412"/>
    </source>
</evidence>
<feature type="repeat" description="WD" evidence="6">
    <location>
        <begin position="347"/>
        <end position="381"/>
    </location>
</feature>
<dbReference type="InterPro" id="IPR051865">
    <property type="entry name" value="WD-repeat_CDT2_adapter"/>
</dbReference>
<reference evidence="8" key="1">
    <citation type="journal article" date="2020" name="J Insects Food Feed">
        <title>The yellow mealworm (Tenebrio molitor) genome: a resource for the emerging insects as food and feed industry.</title>
        <authorList>
            <person name="Eriksson T."/>
            <person name="Andere A."/>
            <person name="Kelstrup H."/>
            <person name="Emery V."/>
            <person name="Picard C."/>
        </authorList>
    </citation>
    <scope>NUCLEOTIDE SEQUENCE</scope>
    <source>
        <strain evidence="8">Stoneville</strain>
        <tissue evidence="8">Whole head</tissue>
    </source>
</reference>
<evidence type="ECO:0000256" key="2">
    <source>
        <dbReference type="ARBA" id="ARBA00022574"/>
    </source>
</evidence>
<sequence length="602" mass="67408">MSSCRKLFEQQNGFARWKCYDDIIKRLRCPKEEEYTQLLPSEDVICDTPIFACKFAQQKGNETFLALANEDGKLAIHDTTKKQEPYGIRAHNNAIFDLAWMFENMKIVTASGDHTAKLFDVANSDVREIKAFYGHTRSVKTIAFRKDDPSVFATGGRDGNIIVWDTRTDMGSFIGKVDRTIFNSHNTTAPPSKTRRKCVCMSPSRGSSAKSVTGLVFQDDNTLISCGAGDGVIKIWDLRKNYLFYKHEPIPKNKIPYGGSTTKNGFSSLIIDKDCVKLYANCLDNTIYSYNVGTCNPVPIMKYTGHQNSTFYIKSSLSRDGSYLVSGSSDENAYVWNTKQSRPLVRLTGHVAEVTCVAWCERGDITLVTCSDDMSHRIWRIGPEDLPENWEVVGRGKAEVLPLAPAQSKLKRLGEETVALPKKVIVSCKRCDNPSTNDFCQNCCSASKRKHEEEISNENKRLHTDLGPRRLFHNLTDNGSSNSELSTIVEEESEKKSHQPPTLNLPNFVLDGVAPHLNISPPKQKDQDWLTKFRIQRKFRRDFLDASASAPPKVAKLNPTPKKCSSPQSPILRFFKVKCEGHSCSSKTPGSSVLMSSPQSSQ</sequence>
<evidence type="ECO:0000256" key="5">
    <source>
        <dbReference type="ARBA" id="ARBA00038344"/>
    </source>
</evidence>
<reference evidence="8" key="2">
    <citation type="submission" date="2021-08" db="EMBL/GenBank/DDBJ databases">
        <authorList>
            <person name="Eriksson T."/>
        </authorList>
    </citation>
    <scope>NUCLEOTIDE SEQUENCE</scope>
    <source>
        <strain evidence="8">Stoneville</strain>
        <tissue evidence="8">Whole head</tissue>
    </source>
</reference>
<evidence type="ECO:0000256" key="6">
    <source>
        <dbReference type="PROSITE-ProRule" id="PRU00221"/>
    </source>
</evidence>
<protein>
    <recommendedName>
        <fullName evidence="10">Protein lethal(2)denticleless</fullName>
    </recommendedName>
</protein>
<dbReference type="InterPro" id="IPR001680">
    <property type="entry name" value="WD40_rpt"/>
</dbReference>
<dbReference type="Pfam" id="PF00400">
    <property type="entry name" value="WD40"/>
    <property type="match status" value="5"/>
</dbReference>
<dbReference type="Gene3D" id="2.130.10.10">
    <property type="entry name" value="YVTN repeat-like/Quinoprotein amine dehydrogenase"/>
    <property type="match status" value="2"/>
</dbReference>
<dbReference type="PANTHER" id="PTHR22852:SF0">
    <property type="entry name" value="DENTICLELESS PROTEIN HOMOLOG"/>
    <property type="match status" value="1"/>
</dbReference>
<evidence type="ECO:0000256" key="1">
    <source>
        <dbReference type="ARBA" id="ARBA00004906"/>
    </source>
</evidence>
<evidence type="ECO:0000313" key="8">
    <source>
        <dbReference type="EMBL" id="KAH0808690.1"/>
    </source>
</evidence>
<dbReference type="InterPro" id="IPR019775">
    <property type="entry name" value="WD40_repeat_CS"/>
</dbReference>
<dbReference type="GO" id="GO:0030674">
    <property type="term" value="F:protein-macromolecule adaptor activity"/>
    <property type="evidence" value="ECO:0007669"/>
    <property type="project" value="TreeGrafter"/>
</dbReference>
<keyword evidence="9" id="KW-1185">Reference proteome</keyword>
<keyword evidence="4" id="KW-0833">Ubl conjugation pathway</keyword>
<feature type="region of interest" description="Disordered" evidence="7">
    <location>
        <begin position="583"/>
        <end position="602"/>
    </location>
</feature>
<dbReference type="Proteomes" id="UP000719412">
    <property type="component" value="Unassembled WGS sequence"/>
</dbReference>
<comment type="similarity">
    <text evidence="5">Belongs to the WD repeat cdt2 family.</text>
</comment>
<feature type="repeat" description="WD" evidence="6">
    <location>
        <begin position="205"/>
        <end position="246"/>
    </location>
</feature>
<dbReference type="GO" id="GO:0043161">
    <property type="term" value="P:proteasome-mediated ubiquitin-dependent protein catabolic process"/>
    <property type="evidence" value="ECO:0007669"/>
    <property type="project" value="TreeGrafter"/>
</dbReference>
<dbReference type="PROSITE" id="PS50294">
    <property type="entry name" value="WD_REPEATS_REGION"/>
    <property type="match status" value="2"/>
</dbReference>
<proteinExistence type="inferred from homology"/>